<evidence type="ECO:0000256" key="1">
    <source>
        <dbReference type="SAM" id="Phobius"/>
    </source>
</evidence>
<dbReference type="EMBL" id="JAVHNS010000010">
    <property type="protein sequence ID" value="KAK6341979.1"/>
    <property type="molecule type" value="Genomic_DNA"/>
</dbReference>
<evidence type="ECO:0000313" key="2">
    <source>
        <dbReference type="EMBL" id="KAK6341979.1"/>
    </source>
</evidence>
<feature type="transmembrane region" description="Helical" evidence="1">
    <location>
        <begin position="6"/>
        <end position="26"/>
    </location>
</feature>
<organism evidence="2 3">
    <name type="scientific">Orbilia blumenaviensis</name>
    <dbReference type="NCBI Taxonomy" id="1796055"/>
    <lineage>
        <taxon>Eukaryota</taxon>
        <taxon>Fungi</taxon>
        <taxon>Dikarya</taxon>
        <taxon>Ascomycota</taxon>
        <taxon>Pezizomycotina</taxon>
        <taxon>Orbiliomycetes</taxon>
        <taxon>Orbiliales</taxon>
        <taxon>Orbiliaceae</taxon>
        <taxon>Orbilia</taxon>
    </lineage>
</organism>
<dbReference type="Proteomes" id="UP001373714">
    <property type="component" value="Unassembled WGS sequence"/>
</dbReference>
<name>A0AAV9UHY8_9PEZI</name>
<evidence type="ECO:0000313" key="3">
    <source>
        <dbReference type="Proteomes" id="UP001373714"/>
    </source>
</evidence>
<keyword evidence="1" id="KW-1133">Transmembrane helix</keyword>
<keyword evidence="1" id="KW-0812">Transmembrane</keyword>
<keyword evidence="3" id="KW-1185">Reference proteome</keyword>
<gene>
    <name evidence="2" type="ORF">TWF730_001460</name>
</gene>
<keyword evidence="1" id="KW-0472">Membrane</keyword>
<reference evidence="2 3" key="1">
    <citation type="submission" date="2019-10" db="EMBL/GenBank/DDBJ databases">
        <authorList>
            <person name="Palmer J.M."/>
        </authorList>
    </citation>
    <scope>NUCLEOTIDE SEQUENCE [LARGE SCALE GENOMIC DNA]</scope>
    <source>
        <strain evidence="2 3">TWF730</strain>
    </source>
</reference>
<accession>A0AAV9UHY8</accession>
<dbReference type="AlphaFoldDB" id="A0AAV9UHY8"/>
<sequence>MIWNEWVLVFKIGTPLVYIAFTVTQWQQAYLYMKLMRRELEEQFRKIALKEVEGHSLSPHEEKVKEKEK</sequence>
<protein>
    <submittedName>
        <fullName evidence="2">Uncharacterized protein</fullName>
    </submittedName>
</protein>
<proteinExistence type="predicted"/>
<comment type="caution">
    <text evidence="2">The sequence shown here is derived from an EMBL/GenBank/DDBJ whole genome shotgun (WGS) entry which is preliminary data.</text>
</comment>